<evidence type="ECO:0000313" key="2">
    <source>
        <dbReference type="Proteomes" id="UP000053237"/>
    </source>
</evidence>
<keyword evidence="2" id="KW-1185">Reference proteome</keyword>
<name>A0A024G2K5_9STRA</name>
<protein>
    <submittedName>
        <fullName evidence="1">Uncharacterized protein</fullName>
    </submittedName>
</protein>
<dbReference type="InParanoid" id="A0A024G2K5"/>
<comment type="caution">
    <text evidence="1">The sequence shown here is derived from an EMBL/GenBank/DDBJ whole genome shotgun (WGS) entry which is preliminary data.</text>
</comment>
<dbReference type="Proteomes" id="UP000053237">
    <property type="component" value="Unassembled WGS sequence"/>
</dbReference>
<proteinExistence type="predicted"/>
<reference evidence="1 2" key="1">
    <citation type="submission" date="2012-05" db="EMBL/GenBank/DDBJ databases">
        <title>Recombination and specialization in a pathogen metapopulation.</title>
        <authorList>
            <person name="Gardiner A."/>
            <person name="Kemen E."/>
            <person name="Schultz-Larsen T."/>
            <person name="MacLean D."/>
            <person name="Van Oosterhout C."/>
            <person name="Jones J.D.G."/>
        </authorList>
    </citation>
    <scope>NUCLEOTIDE SEQUENCE [LARGE SCALE GENOMIC DNA]</scope>
    <source>
        <strain evidence="1 2">Ac Nc2</strain>
    </source>
</reference>
<accession>A0A024G2K5</accession>
<dbReference type="AlphaFoldDB" id="A0A024G2K5"/>
<dbReference type="EMBL" id="CAIX01000009">
    <property type="protein sequence ID" value="CCI40543.1"/>
    <property type="molecule type" value="Genomic_DNA"/>
</dbReference>
<organism evidence="1 2">
    <name type="scientific">Albugo candida</name>
    <dbReference type="NCBI Taxonomy" id="65357"/>
    <lineage>
        <taxon>Eukaryota</taxon>
        <taxon>Sar</taxon>
        <taxon>Stramenopiles</taxon>
        <taxon>Oomycota</taxon>
        <taxon>Peronosporomycetes</taxon>
        <taxon>Albuginales</taxon>
        <taxon>Albuginaceae</taxon>
        <taxon>Albugo</taxon>
    </lineage>
</organism>
<evidence type="ECO:0000313" key="1">
    <source>
        <dbReference type="EMBL" id="CCI40543.1"/>
    </source>
</evidence>
<sequence length="147" mass="17385">MYLEYIVLLIFFFSGFAFLVRCKCASSQLLPLITLHQNRPFWERYSGYSLNSSVIARINITHLLYVSERVSISLFLICNCESDAFVHLSWTVRTLHGSALLLLEARSSRNRENEMEWFQSKEAIRVLRYGRFRCTYSINRGIFSRFY</sequence>
<gene>
    <name evidence="1" type="ORF">BN9_013270</name>
</gene>